<evidence type="ECO:0000313" key="5">
    <source>
        <dbReference type="Proteomes" id="UP000887561"/>
    </source>
</evidence>
<dbReference type="GO" id="GO:0035091">
    <property type="term" value="F:phosphatidylinositol binding"/>
    <property type="evidence" value="ECO:0007669"/>
    <property type="project" value="InterPro"/>
</dbReference>
<evidence type="ECO:0000259" key="3">
    <source>
        <dbReference type="PROSITE" id="PS50195"/>
    </source>
</evidence>
<feature type="domain" description="PX" evidence="3">
    <location>
        <begin position="1225"/>
        <end position="1374"/>
    </location>
</feature>
<dbReference type="SUPFAM" id="SSF52540">
    <property type="entry name" value="P-loop containing nucleoside triphosphate hydrolases"/>
    <property type="match status" value="1"/>
</dbReference>
<dbReference type="InterPro" id="IPR052807">
    <property type="entry name" value="Mito_transl_resp_regulator"/>
</dbReference>
<name>A0A915MSB7_MELJA</name>
<dbReference type="PANTHER" id="PTHR46406:SF1">
    <property type="entry name" value="NITRIC OXIDE-ASSOCIATED PROTEIN 1"/>
    <property type="match status" value="1"/>
</dbReference>
<dbReference type="InterPro" id="IPR016137">
    <property type="entry name" value="RGS"/>
</dbReference>
<evidence type="ECO:0000256" key="1">
    <source>
        <dbReference type="SAM" id="MobiDB-lite"/>
    </source>
</evidence>
<keyword evidence="5" id="KW-1185">Reference proteome</keyword>
<protein>
    <submittedName>
        <fullName evidence="6">Uncharacterized protein</fullName>
    </submittedName>
</protein>
<accession>A0A915MSB7</accession>
<feature type="compositionally biased region" description="Polar residues" evidence="1">
    <location>
        <begin position="1461"/>
        <end position="1475"/>
    </location>
</feature>
<dbReference type="SMART" id="SM00312">
    <property type="entry name" value="PX"/>
    <property type="match status" value="1"/>
</dbReference>
<evidence type="ECO:0000313" key="6">
    <source>
        <dbReference type="WBParaSite" id="scaffold4610_cov245.g8427"/>
    </source>
</evidence>
<dbReference type="PANTHER" id="PTHR46406">
    <property type="entry name" value="NITRIC OXIDE-ASSOCIATED PROTEIN 1"/>
    <property type="match status" value="1"/>
</dbReference>
<evidence type="ECO:0000259" key="4">
    <source>
        <dbReference type="PROSITE" id="PS51207"/>
    </source>
</evidence>
<sequence length="1770" mass="203825">MPLYGIPTFILLPRSSTNLIFRLNQSSSAPIMVAKYKKDQLLRELNRRYERFQNFKRKPNKLSKDGELLPRIASIAAQRVLSSDKERVELINERARNVYKKEFINKTQKKNQQEILPYNIEQNPDLFNKNGTELEKSFNEFNSEVKEQDRSDVGFFVSDNKFCDDYAIATTADLPEDEMTEPEIAYYGNSNSEEDALESGEWLSNYGTTEVREEQLKNIKILDSKCESCGAQFHCHNSSLPGFVPLELFDEIKKNSKKIPFYQKTGYTCRRCFLLKEYNFLLNVNVCELDYNAMMGHLKLVQEALILLIVDLTDLHSSIHRDLPRIIGPKKPLIVVGNKVDLLPPDTRTGYLRHYQRCLKNAISEAGISQEFNVLKYMLISAKTGFGIEEMITNIYQNWIGPRGVLRGDIYVIGSTNANKIAMDLVERVTTSIWPGTTLSLLKFPLMNPTPQRMEMRRKRLISLNSWRSKEEFVRKSFYEKTSDTKYAVLQGIVENTFKEKEDDLQPISTSKIIKQFNNELDANEVEELINESEKMPNMTLNDRVFMKGFWCFDTPGTVNKQQILDLFTLKELINIIPRSIILPRIFILYPNESLLLGGVGRIDLLSDSSTAKNMPIFLEYKDFLIENDFYLEDDERGIADIVLSSLGWVLVTTKMSCINVRKKLAEIETFSHTQRSAKPGKIVGTNYEIDSSYNEPYRFVNFDINDKEHLLKNLNDSKESDEPTIRPWDRLKLDENFNNELDEFFKTLVVNYVNSCEDESFTSEIRQLIRHSSAKILTTFMEADVLQIFTDEIIPVIIAHVERVVRILNEFSSERFSSFEIQSVSLIELNILEQWPSDSHFATLSQENQLDYLRALSDSLICKFVDDIRIGGCFVDEEHQKIELLLSTVLLPIIDFCSDPDSLNYFALSFLNQPTFYDSLHSASKDVGLTENVSNSQSNNFLNKFCEQTCAHSPDSLLCLKLSDLVRDPYLVKLFEIYIRDFNGPVKYLDCFIQTREIHLKIQKLNNDEYSNLSQQKCTFTNIPSESFEEIKLATKQLYNNFIYSGENKSHHLIFTKCLIEKFENYFFENTQNDESLKILENLIEGVYQEVYQFLQYNYVIPFYQSENYLGFLCGAPPEFDELIRGIEESNDDEEKFPKVLDSSFSLSQFRKKLFNFIAPSNQVVSTQSSSSSPFYPSYSTSDLEGFDKDEIIINNMVGGEYDENGGENATIAMSDMGRNLNKWNVNIVGIEQRGGDGIVNPYFVFNIFVERNDLSDDQMLNSQISLTEEHVEEEDEFIEKLLKTWNVGHKYLEFYALEDKIKDYYGNSIKNILSLPDRKTTLQLLRIGRNNRTLMESHKIYFERFLQQLVQQPLLKRSDLLYLFLTSEEDSSGFFSPLAEINDSITSSTNVLAPPTSKNFVSNSSRLSATQRQHFSNSPSLESTKSSFNLMMKKFVLEEELNNAEKKWSNIEGLKRRQNPTNKNSGSRNSPVNIMENTDEQIDENIWNNKYSLKRNLYEICLFLFTTLGFVNLPICRKIEKVLKENLLKVNTATNLVKSLHELVNSWNMPSQCPTPSQISVASSAAALTNLLQLDNNKILQEEIRRKRVNTSASEQERLLRTELLLHRLEKKVEEELFPCSQLINWLFDKINITTSKTSKTKNYSSNQATAIRQLFLSMLINLFLLFCLVLKLCSTQNGADNNLVGNLIDSRSSVARKFYKCYQGIDGSATTECVGRVCIRVTHNQSGADKLYCKNFTEPSDPAVGECIKMSEGQMPGQSEVLDEIPK</sequence>
<dbReference type="SUPFAM" id="SSF64268">
    <property type="entry name" value="PX domain"/>
    <property type="match status" value="1"/>
</dbReference>
<dbReference type="PROSITE" id="PS50195">
    <property type="entry name" value="PX"/>
    <property type="match status" value="1"/>
</dbReference>
<feature type="region of interest" description="Disordered" evidence="1">
    <location>
        <begin position="1453"/>
        <end position="1475"/>
    </location>
</feature>
<dbReference type="InterPro" id="IPR003114">
    <property type="entry name" value="Phox_assoc"/>
</dbReference>
<dbReference type="WBParaSite" id="scaffold4610_cov245.g8427">
    <property type="protein sequence ID" value="scaffold4610_cov245.g8427"/>
    <property type="gene ID" value="scaffold4610_cov245.g8427"/>
</dbReference>
<dbReference type="PROSITE" id="PS51207">
    <property type="entry name" value="PXA"/>
    <property type="match status" value="1"/>
</dbReference>
<dbReference type="Gene3D" id="3.30.1520.10">
    <property type="entry name" value="Phox-like domain"/>
    <property type="match status" value="1"/>
</dbReference>
<dbReference type="InterPro" id="IPR036871">
    <property type="entry name" value="PX_dom_sf"/>
</dbReference>
<dbReference type="Pfam" id="PF00787">
    <property type="entry name" value="PX"/>
    <property type="match status" value="1"/>
</dbReference>
<dbReference type="InterPro" id="IPR027417">
    <property type="entry name" value="P-loop_NTPase"/>
</dbReference>
<dbReference type="SMART" id="SM00313">
    <property type="entry name" value="PXA"/>
    <property type="match status" value="1"/>
</dbReference>
<reference evidence="6" key="1">
    <citation type="submission" date="2022-11" db="UniProtKB">
        <authorList>
            <consortium name="WormBaseParasite"/>
        </authorList>
    </citation>
    <scope>IDENTIFICATION</scope>
</reference>
<evidence type="ECO:0000259" key="2">
    <source>
        <dbReference type="PROSITE" id="PS50132"/>
    </source>
</evidence>
<feature type="domain" description="RGS" evidence="2">
    <location>
        <begin position="962"/>
        <end position="1114"/>
    </location>
</feature>
<dbReference type="Gene3D" id="3.40.50.300">
    <property type="entry name" value="P-loop containing nucleotide triphosphate hydrolases"/>
    <property type="match status" value="1"/>
</dbReference>
<dbReference type="Pfam" id="PF02194">
    <property type="entry name" value="PXA"/>
    <property type="match status" value="1"/>
</dbReference>
<dbReference type="PROSITE" id="PS50132">
    <property type="entry name" value="RGS"/>
    <property type="match status" value="1"/>
</dbReference>
<organism evidence="5 6">
    <name type="scientific">Meloidogyne javanica</name>
    <name type="common">Root-knot nematode worm</name>
    <dbReference type="NCBI Taxonomy" id="6303"/>
    <lineage>
        <taxon>Eukaryota</taxon>
        <taxon>Metazoa</taxon>
        <taxon>Ecdysozoa</taxon>
        <taxon>Nematoda</taxon>
        <taxon>Chromadorea</taxon>
        <taxon>Rhabditida</taxon>
        <taxon>Tylenchina</taxon>
        <taxon>Tylenchomorpha</taxon>
        <taxon>Tylenchoidea</taxon>
        <taxon>Meloidogynidae</taxon>
        <taxon>Meloidogyninae</taxon>
        <taxon>Meloidogyne</taxon>
        <taxon>Meloidogyne incognita group</taxon>
    </lineage>
</organism>
<dbReference type="CDD" id="cd01855">
    <property type="entry name" value="YqeH"/>
    <property type="match status" value="1"/>
</dbReference>
<feature type="domain" description="PXA" evidence="4">
    <location>
        <begin position="731"/>
        <end position="911"/>
    </location>
</feature>
<proteinExistence type="predicted"/>
<dbReference type="InterPro" id="IPR001683">
    <property type="entry name" value="PX_dom"/>
</dbReference>
<dbReference type="Proteomes" id="UP000887561">
    <property type="component" value="Unplaced"/>
</dbReference>